<evidence type="ECO:0000256" key="1">
    <source>
        <dbReference type="PIRSR" id="PIRSR601310-1"/>
    </source>
</evidence>
<evidence type="ECO:0000256" key="3">
    <source>
        <dbReference type="PROSITE-ProRule" id="PRU00464"/>
    </source>
</evidence>
<accession>A0A7C3YP79</accession>
<dbReference type="PROSITE" id="PS51084">
    <property type="entry name" value="HIT_2"/>
    <property type="match status" value="1"/>
</dbReference>
<feature type="active site" description="Tele-AMP-histidine intermediate" evidence="1">
    <location>
        <position position="93"/>
    </location>
</feature>
<dbReference type="GO" id="GO:0003824">
    <property type="term" value="F:catalytic activity"/>
    <property type="evidence" value="ECO:0007669"/>
    <property type="project" value="InterPro"/>
</dbReference>
<reference evidence="5" key="1">
    <citation type="journal article" date="2020" name="mSystems">
        <title>Genome- and Community-Level Interaction Insights into Carbon Utilization and Element Cycling Functions of Hydrothermarchaeota in Hydrothermal Sediment.</title>
        <authorList>
            <person name="Zhou Z."/>
            <person name="Liu Y."/>
            <person name="Xu W."/>
            <person name="Pan J."/>
            <person name="Luo Z.H."/>
            <person name="Li M."/>
        </authorList>
    </citation>
    <scope>NUCLEOTIDE SEQUENCE [LARGE SCALE GENOMIC DNA]</scope>
    <source>
        <strain evidence="5">SpSt-906</strain>
    </source>
</reference>
<dbReference type="GO" id="GO:0009117">
    <property type="term" value="P:nucleotide metabolic process"/>
    <property type="evidence" value="ECO:0007669"/>
    <property type="project" value="TreeGrafter"/>
</dbReference>
<dbReference type="EMBL" id="DTMQ01000011">
    <property type="protein sequence ID" value="HGE98791.1"/>
    <property type="molecule type" value="Genomic_DNA"/>
</dbReference>
<evidence type="ECO:0000256" key="2">
    <source>
        <dbReference type="PIRSR" id="PIRSR601310-3"/>
    </source>
</evidence>
<feature type="short sequence motif" description="Histidine triad motif" evidence="2 3">
    <location>
        <begin position="91"/>
        <end position="95"/>
    </location>
</feature>
<dbReference type="PANTHER" id="PTHR46648">
    <property type="entry name" value="HIT FAMILY PROTEIN 1"/>
    <property type="match status" value="1"/>
</dbReference>
<organism evidence="5">
    <name type="scientific">candidate division WOR-3 bacterium</name>
    <dbReference type="NCBI Taxonomy" id="2052148"/>
    <lineage>
        <taxon>Bacteria</taxon>
        <taxon>Bacteria division WOR-3</taxon>
    </lineage>
</organism>
<dbReference type="Pfam" id="PF01230">
    <property type="entry name" value="HIT"/>
    <property type="match status" value="1"/>
</dbReference>
<dbReference type="InterPro" id="IPR011146">
    <property type="entry name" value="HIT-like"/>
</dbReference>
<evidence type="ECO:0000313" key="5">
    <source>
        <dbReference type="EMBL" id="HGE98791.1"/>
    </source>
</evidence>
<dbReference type="PRINTS" id="PR00332">
    <property type="entry name" value="HISTRIAD"/>
</dbReference>
<evidence type="ECO:0000259" key="4">
    <source>
        <dbReference type="PROSITE" id="PS51084"/>
    </source>
</evidence>
<dbReference type="InterPro" id="IPR036265">
    <property type="entry name" value="HIT-like_sf"/>
</dbReference>
<dbReference type="PANTHER" id="PTHR46648:SF1">
    <property type="entry name" value="ADENOSINE 5'-MONOPHOSPHORAMIDASE HNT1"/>
    <property type="match status" value="1"/>
</dbReference>
<comment type="caution">
    <text evidence="5">The sequence shown here is derived from an EMBL/GenBank/DDBJ whole genome shotgun (WGS) entry which is preliminary data.</text>
</comment>
<proteinExistence type="predicted"/>
<dbReference type="Gene3D" id="3.30.428.10">
    <property type="entry name" value="HIT-like"/>
    <property type="match status" value="1"/>
</dbReference>
<gene>
    <name evidence="5" type="ORF">ENX07_01795</name>
</gene>
<feature type="domain" description="HIT" evidence="4">
    <location>
        <begin position="4"/>
        <end position="107"/>
    </location>
</feature>
<dbReference type="InterPro" id="IPR001310">
    <property type="entry name" value="Histidine_triad_HIT"/>
</dbReference>
<dbReference type="AlphaFoldDB" id="A0A7C3YP79"/>
<sequence length="141" mass="16625">MRCPFCAIVAGEEKAWKVYEDEKNVSFLDIYPVTEGHTLVIPKKHIIWFHDLTPEDAGPFFRAVWITSQKLKKVFAVDYISLLIRGTRIPHLHAHLIPKRKEVDNIFDKILDLHHYLQVRLKDVPSWEELEKIAERIREEG</sequence>
<dbReference type="SUPFAM" id="SSF54197">
    <property type="entry name" value="HIT-like"/>
    <property type="match status" value="1"/>
</dbReference>
<name>A0A7C3YP79_UNCW3</name>
<protein>
    <submittedName>
        <fullName evidence="5">HIT domain-containing protein</fullName>
    </submittedName>
</protein>